<name>A0A556ABF3_9BURK</name>
<comment type="caution">
    <text evidence="4">The sequence shown here is derived from an EMBL/GenBank/DDBJ whole genome shotgun (WGS) entry which is preliminary data.</text>
</comment>
<dbReference type="NCBIfam" id="TIGR02824">
    <property type="entry name" value="quinone_pig3"/>
    <property type="match status" value="1"/>
</dbReference>
<keyword evidence="1" id="KW-0521">NADP</keyword>
<evidence type="ECO:0000313" key="5">
    <source>
        <dbReference type="Proteomes" id="UP000318405"/>
    </source>
</evidence>
<evidence type="ECO:0000259" key="3">
    <source>
        <dbReference type="SMART" id="SM00829"/>
    </source>
</evidence>
<dbReference type="Pfam" id="PF08240">
    <property type="entry name" value="ADH_N"/>
    <property type="match status" value="1"/>
</dbReference>
<protein>
    <submittedName>
        <fullName evidence="4">NAD(P)H-quinone oxidoreductase</fullName>
    </submittedName>
</protein>
<organism evidence="4 5">
    <name type="scientific">Verticiella sediminum</name>
    <dbReference type="NCBI Taxonomy" id="1247510"/>
    <lineage>
        <taxon>Bacteria</taxon>
        <taxon>Pseudomonadati</taxon>
        <taxon>Pseudomonadota</taxon>
        <taxon>Betaproteobacteria</taxon>
        <taxon>Burkholderiales</taxon>
        <taxon>Alcaligenaceae</taxon>
        <taxon>Verticiella</taxon>
    </lineage>
</organism>
<evidence type="ECO:0000256" key="1">
    <source>
        <dbReference type="ARBA" id="ARBA00022857"/>
    </source>
</evidence>
<dbReference type="InterPro" id="IPR011032">
    <property type="entry name" value="GroES-like_sf"/>
</dbReference>
<dbReference type="SUPFAM" id="SSF50129">
    <property type="entry name" value="GroES-like"/>
    <property type="match status" value="1"/>
</dbReference>
<dbReference type="InterPro" id="IPR020843">
    <property type="entry name" value="ER"/>
</dbReference>
<keyword evidence="5" id="KW-1185">Reference proteome</keyword>
<dbReference type="InterPro" id="IPR013149">
    <property type="entry name" value="ADH-like_C"/>
</dbReference>
<dbReference type="InterPro" id="IPR036291">
    <property type="entry name" value="NAD(P)-bd_dom_sf"/>
</dbReference>
<gene>
    <name evidence="4" type="ORF">FOZ76_20495</name>
</gene>
<sequence length="326" mass="34956">MRYIDHQPCGKADVMKLADMPAPEPGPGDVLIEVRYAGVNRPDVAQRAGSYPPPPGASPVLGLEVAGRIAKLGAGVTQWKVGDEVCALTPGGGYAEFCVAPATHCLPVPDGLSLLEAASLPENFFTVWTNVFDRARLQPGESILVHGGSSGIGLTALQLAKAFGAKVYTTVGNAEKADYCRANGADVAYNYREEDWAARVWADTGKQGVNVILDMVGGDYTMKNLRSLAIEGRLVNIAFLNGSKVPDFDAVPIMARRLTFTGSTLRPRSVEDKAAIAAALRERVWPLFGQGKLKPHVFRTFALEDAVAAHELMESSRHIGKIMLEL</sequence>
<dbReference type="CDD" id="cd05276">
    <property type="entry name" value="p53_inducible_oxidoreductase"/>
    <property type="match status" value="1"/>
</dbReference>
<dbReference type="RefSeq" id="WP_143950133.1">
    <property type="nucleotide sequence ID" value="NZ_BAABMB010000003.1"/>
</dbReference>
<dbReference type="GO" id="GO:0016651">
    <property type="term" value="F:oxidoreductase activity, acting on NAD(P)H"/>
    <property type="evidence" value="ECO:0007669"/>
    <property type="project" value="TreeGrafter"/>
</dbReference>
<feature type="domain" description="Enoyl reductase (ER)" evidence="3">
    <location>
        <begin position="10"/>
        <end position="324"/>
    </location>
</feature>
<keyword evidence="2" id="KW-0560">Oxidoreductase</keyword>
<dbReference type="SUPFAM" id="SSF51735">
    <property type="entry name" value="NAD(P)-binding Rossmann-fold domains"/>
    <property type="match status" value="1"/>
</dbReference>
<dbReference type="Pfam" id="PF00107">
    <property type="entry name" value="ADH_zinc_N"/>
    <property type="match status" value="1"/>
</dbReference>
<dbReference type="InterPro" id="IPR013154">
    <property type="entry name" value="ADH-like_N"/>
</dbReference>
<dbReference type="Gene3D" id="3.90.180.10">
    <property type="entry name" value="Medium-chain alcohol dehydrogenases, catalytic domain"/>
    <property type="match status" value="1"/>
</dbReference>
<dbReference type="Proteomes" id="UP000318405">
    <property type="component" value="Unassembled WGS sequence"/>
</dbReference>
<dbReference type="PANTHER" id="PTHR48106">
    <property type="entry name" value="QUINONE OXIDOREDUCTASE PIG3-RELATED"/>
    <property type="match status" value="1"/>
</dbReference>
<proteinExistence type="predicted"/>
<evidence type="ECO:0000313" key="4">
    <source>
        <dbReference type="EMBL" id="TSH90218.1"/>
    </source>
</evidence>
<dbReference type="PANTHER" id="PTHR48106:SF8">
    <property type="entry name" value="OS02G0805600 PROTEIN"/>
    <property type="match status" value="1"/>
</dbReference>
<dbReference type="GO" id="GO:0070402">
    <property type="term" value="F:NADPH binding"/>
    <property type="evidence" value="ECO:0007669"/>
    <property type="project" value="TreeGrafter"/>
</dbReference>
<accession>A0A556ABF3</accession>
<evidence type="ECO:0000256" key="2">
    <source>
        <dbReference type="ARBA" id="ARBA00023002"/>
    </source>
</evidence>
<dbReference type="OrthoDB" id="9780520at2"/>
<dbReference type="InterPro" id="IPR014189">
    <property type="entry name" value="Quinone_OxRdtase_PIG3"/>
</dbReference>
<dbReference type="Gene3D" id="3.40.50.720">
    <property type="entry name" value="NAD(P)-binding Rossmann-like Domain"/>
    <property type="match status" value="1"/>
</dbReference>
<dbReference type="SMART" id="SM00829">
    <property type="entry name" value="PKS_ER"/>
    <property type="match status" value="1"/>
</dbReference>
<dbReference type="EMBL" id="VLTJ01000039">
    <property type="protein sequence ID" value="TSH90218.1"/>
    <property type="molecule type" value="Genomic_DNA"/>
</dbReference>
<dbReference type="AlphaFoldDB" id="A0A556ABF3"/>
<reference evidence="4 5" key="1">
    <citation type="submission" date="2019-07" db="EMBL/GenBank/DDBJ databases">
        <title>Qingshengfaniella alkalisoli gen. nov., sp. nov., isolated from saline soil.</title>
        <authorList>
            <person name="Xu L."/>
            <person name="Huang X.-X."/>
            <person name="Sun J.-Q."/>
        </authorList>
    </citation>
    <scope>NUCLEOTIDE SEQUENCE [LARGE SCALE GENOMIC DNA]</scope>
    <source>
        <strain evidence="4 5">DSM 27279</strain>
    </source>
</reference>